<keyword evidence="1" id="KW-0479">Metal-binding</keyword>
<dbReference type="GO" id="GO:0008270">
    <property type="term" value="F:zinc ion binding"/>
    <property type="evidence" value="ECO:0007669"/>
    <property type="project" value="UniProtKB-KW"/>
</dbReference>
<dbReference type="Pfam" id="PF26130">
    <property type="entry name" value="PB1-like"/>
    <property type="match status" value="1"/>
</dbReference>
<keyword evidence="2 4" id="KW-0863">Zinc-finger</keyword>
<evidence type="ECO:0000259" key="6">
    <source>
        <dbReference type="PROSITE" id="PS50158"/>
    </source>
</evidence>
<feature type="region of interest" description="Disordered" evidence="5">
    <location>
        <begin position="882"/>
        <end position="963"/>
    </location>
</feature>
<feature type="compositionally biased region" description="Acidic residues" evidence="5">
    <location>
        <begin position="264"/>
        <end position="276"/>
    </location>
</feature>
<dbReference type="InterPro" id="IPR004332">
    <property type="entry name" value="Transposase_MuDR"/>
</dbReference>
<dbReference type="PROSITE" id="PS50966">
    <property type="entry name" value="ZF_SWIM"/>
    <property type="match status" value="1"/>
</dbReference>
<organism evidence="8">
    <name type="scientific">Arundo donax</name>
    <name type="common">Giant reed</name>
    <name type="synonym">Donax arundinaceus</name>
    <dbReference type="NCBI Taxonomy" id="35708"/>
    <lineage>
        <taxon>Eukaryota</taxon>
        <taxon>Viridiplantae</taxon>
        <taxon>Streptophyta</taxon>
        <taxon>Embryophyta</taxon>
        <taxon>Tracheophyta</taxon>
        <taxon>Spermatophyta</taxon>
        <taxon>Magnoliopsida</taxon>
        <taxon>Liliopsida</taxon>
        <taxon>Poales</taxon>
        <taxon>Poaceae</taxon>
        <taxon>PACMAD clade</taxon>
        <taxon>Arundinoideae</taxon>
        <taxon>Arundineae</taxon>
        <taxon>Arundo</taxon>
    </lineage>
</organism>
<evidence type="ECO:0000313" key="8">
    <source>
        <dbReference type="EMBL" id="JAE03524.1"/>
    </source>
</evidence>
<feature type="compositionally biased region" description="Basic residues" evidence="5">
    <location>
        <begin position="934"/>
        <end position="963"/>
    </location>
</feature>
<reference evidence="8" key="2">
    <citation type="journal article" date="2015" name="Data Brief">
        <title>Shoot transcriptome of the giant reed, Arundo donax.</title>
        <authorList>
            <person name="Barrero R.A."/>
            <person name="Guerrero F.D."/>
            <person name="Moolhuijzen P."/>
            <person name="Goolsby J.A."/>
            <person name="Tidwell J."/>
            <person name="Bellgard S.E."/>
            <person name="Bellgard M.I."/>
        </authorList>
    </citation>
    <scope>NUCLEOTIDE SEQUENCE</scope>
    <source>
        <tissue evidence="8">Shoot tissue taken approximately 20 cm above the soil surface</tissue>
    </source>
</reference>
<dbReference type="PANTHER" id="PTHR31973">
    <property type="entry name" value="POLYPROTEIN, PUTATIVE-RELATED"/>
    <property type="match status" value="1"/>
</dbReference>
<dbReference type="InterPro" id="IPR001878">
    <property type="entry name" value="Znf_CCHC"/>
</dbReference>
<feature type="region of interest" description="Disordered" evidence="5">
    <location>
        <begin position="808"/>
        <end position="842"/>
    </location>
</feature>
<reference evidence="8" key="1">
    <citation type="submission" date="2014-09" db="EMBL/GenBank/DDBJ databases">
        <authorList>
            <person name="Magalhaes I.L.F."/>
            <person name="Oliveira U."/>
            <person name="Santos F.R."/>
            <person name="Vidigal T.H.D.A."/>
            <person name="Brescovit A.D."/>
            <person name="Santos A.J."/>
        </authorList>
    </citation>
    <scope>NUCLEOTIDE SEQUENCE</scope>
    <source>
        <tissue evidence="8">Shoot tissue taken approximately 20 cm above the soil surface</tissue>
    </source>
</reference>
<dbReference type="Pfam" id="PF10551">
    <property type="entry name" value="MULE"/>
    <property type="match status" value="1"/>
</dbReference>
<feature type="compositionally biased region" description="Acidic residues" evidence="5">
    <location>
        <begin position="193"/>
        <end position="213"/>
    </location>
</feature>
<feature type="domain" description="CCHC-type" evidence="6">
    <location>
        <begin position="850"/>
        <end position="865"/>
    </location>
</feature>
<feature type="domain" description="SWIM-type" evidence="7">
    <location>
        <begin position="740"/>
        <end position="772"/>
    </location>
</feature>
<evidence type="ECO:0000256" key="5">
    <source>
        <dbReference type="SAM" id="MobiDB-lite"/>
    </source>
</evidence>
<sequence>MDPFDILPVRFHLGGAFDFDGDYVSYVGGRVEMSHIERDKLSLPELRGHLGDHVALTPEYNVDFHWLFPGEELSSGLRLLDNDKTCMLMSECITKGEVAEIYVEMYKYEGGGLVMWSHGSPSAVMRQEANRRFVIDLSPSKQQTTLDIQKVRAFYSSASNGREGDNEPEGIDAEDSDGKESEVEDTDAGHDSDIEDEEYLAGDEDNSEDDEEAREFRSNARNQRKNPTATVVPRAQVTVPRVPIYDSDDGDINHDIPDPPMMDSSDEASYDEDDQGEATRRETRFARYDSKAPIPRFCVGMTFRGRAEFKDALIKYGLAVRRHLRFPKDEKKRIRARCSWNGCPWMIFGSTRSDSDWFQVKTFNDVHICPRRKDNRLVTGRRIADRYERIIRANPSWKLLSIRETVLEEMGAHVTISKIKRAKSIVMKRIYEAAKGEYSKVFEYQAEILRSNPGSTVAVCLDPAYDMPVFQRIYVCFDACKKGFVAGCRKVIGVDGCFFKGACNGELICALGRDANNQIYPVAWAVVEKETEDSWFWFLGLLQKDIEIPVGGNGWVIISDQQKGLLNAVRDLFPDIEHRMCTRHIYANWRKKYRDQAFQKPFWQCAKASSIPFFNFCKAKLAQLTPAGAKDMMTTNTKHWSKAWFNLGSYCDSVDNNMCESFNNWIVDVRAHPIISMLEGIRTKVYVRIQQNRSRSTNWPGRICPNILKKLNKLIDQAENCSALWNGKYGFEVKEKDKKYKVDLETKTCSCRYWQLAGIPCAHAITALFISSKAPEDYITDYYSVDAYNKTYDHCMLPMEGMEQWPPTDHAKPEPPCYVKMPGRPRKERRREQGEVRKGTKLSKVGTISKCSRCHQQGHNTRTCPAAPTGGIMRRTLERAKEVYQGSKPQKRATKSAQAESSSRPQKRMRKPVGTAETNTQGEMPSQSSVRSTPVKKKKVAAKTRSSPRIKEAAKKKKSGTTN</sequence>
<feature type="compositionally biased region" description="Polar residues" evidence="5">
    <location>
        <begin position="219"/>
        <end position="229"/>
    </location>
</feature>
<proteinExistence type="predicted"/>
<keyword evidence="3" id="KW-0862">Zinc</keyword>
<accession>A0A0A9EX21</accession>
<dbReference type="PROSITE" id="PS50158">
    <property type="entry name" value="ZF_CCHC"/>
    <property type="match status" value="1"/>
</dbReference>
<evidence type="ECO:0008006" key="9">
    <source>
        <dbReference type="Google" id="ProtNLM"/>
    </source>
</evidence>
<dbReference type="InterPro" id="IPR006564">
    <property type="entry name" value="Znf_PMZ"/>
</dbReference>
<dbReference type="EMBL" id="GBRH01194372">
    <property type="protein sequence ID" value="JAE03524.1"/>
    <property type="molecule type" value="Transcribed_RNA"/>
</dbReference>
<evidence type="ECO:0000256" key="4">
    <source>
        <dbReference type="PROSITE-ProRule" id="PRU00047"/>
    </source>
</evidence>
<dbReference type="InterPro" id="IPR007527">
    <property type="entry name" value="Znf_SWIM"/>
</dbReference>
<feature type="compositionally biased region" description="Acidic residues" evidence="5">
    <location>
        <begin position="166"/>
        <end position="175"/>
    </location>
</feature>
<feature type="region of interest" description="Disordered" evidence="5">
    <location>
        <begin position="157"/>
        <end position="284"/>
    </location>
</feature>
<dbReference type="SMART" id="SM00575">
    <property type="entry name" value="ZnF_PMZ"/>
    <property type="match status" value="1"/>
</dbReference>
<dbReference type="PANTHER" id="PTHR31973:SF187">
    <property type="entry name" value="MUTATOR TRANSPOSASE MUDRA PROTEIN"/>
    <property type="match status" value="1"/>
</dbReference>
<dbReference type="Pfam" id="PF04434">
    <property type="entry name" value="SWIM"/>
    <property type="match status" value="1"/>
</dbReference>
<dbReference type="InterPro" id="IPR018289">
    <property type="entry name" value="MULE_transposase_dom"/>
</dbReference>
<dbReference type="AlphaFoldDB" id="A0A0A9EX21"/>
<dbReference type="GO" id="GO:0003676">
    <property type="term" value="F:nucleic acid binding"/>
    <property type="evidence" value="ECO:0007669"/>
    <property type="project" value="InterPro"/>
</dbReference>
<feature type="compositionally biased region" description="Polar residues" evidence="5">
    <location>
        <begin position="895"/>
        <end position="904"/>
    </location>
</feature>
<name>A0A0A9EX21_ARUDO</name>
<feature type="compositionally biased region" description="Polar residues" evidence="5">
    <location>
        <begin position="916"/>
        <end position="932"/>
    </location>
</feature>
<evidence type="ECO:0000256" key="1">
    <source>
        <dbReference type="ARBA" id="ARBA00022723"/>
    </source>
</evidence>
<dbReference type="Pfam" id="PF03108">
    <property type="entry name" value="DBD_Tnp_Mut"/>
    <property type="match status" value="1"/>
</dbReference>
<protein>
    <recommendedName>
        <fullName evidence="9">SWIM-type domain-containing protein</fullName>
    </recommendedName>
</protein>
<dbReference type="InterPro" id="IPR058594">
    <property type="entry name" value="PB1-like_dom_pln"/>
</dbReference>
<evidence type="ECO:0000256" key="3">
    <source>
        <dbReference type="ARBA" id="ARBA00022833"/>
    </source>
</evidence>
<evidence type="ECO:0000256" key="2">
    <source>
        <dbReference type="ARBA" id="ARBA00022771"/>
    </source>
</evidence>
<feature type="compositionally biased region" description="Basic and acidic residues" evidence="5">
    <location>
        <begin position="176"/>
        <end position="192"/>
    </location>
</feature>
<evidence type="ECO:0000259" key="7">
    <source>
        <dbReference type="PROSITE" id="PS50966"/>
    </source>
</evidence>